<protein>
    <submittedName>
        <fullName evidence="2">Glycosyltransferase family 4 protein</fullName>
    </submittedName>
</protein>
<name>A0A931HYG2_9BACI</name>
<dbReference type="CDD" id="cd03801">
    <property type="entry name" value="GT4_PimA-like"/>
    <property type="match status" value="1"/>
</dbReference>
<evidence type="ECO:0000313" key="2">
    <source>
        <dbReference type="EMBL" id="MBH0231536.1"/>
    </source>
</evidence>
<dbReference type="Proteomes" id="UP000614490">
    <property type="component" value="Unassembled WGS sequence"/>
</dbReference>
<keyword evidence="3" id="KW-1185">Reference proteome</keyword>
<feature type="domain" description="Glycosyltransferase subfamily 4-like N-terminal" evidence="1">
    <location>
        <begin position="12"/>
        <end position="163"/>
    </location>
</feature>
<dbReference type="SUPFAM" id="SSF53756">
    <property type="entry name" value="UDP-Glycosyltransferase/glycogen phosphorylase"/>
    <property type="match status" value="1"/>
</dbReference>
<dbReference type="InterPro" id="IPR028098">
    <property type="entry name" value="Glyco_trans_4-like_N"/>
</dbReference>
<gene>
    <name evidence="2" type="ORF">H0267_15020</name>
</gene>
<evidence type="ECO:0000259" key="1">
    <source>
        <dbReference type="Pfam" id="PF13439"/>
    </source>
</evidence>
<dbReference type="Pfam" id="PF13439">
    <property type="entry name" value="Glyco_transf_4"/>
    <property type="match status" value="1"/>
</dbReference>
<accession>A0A931HYG2</accession>
<evidence type="ECO:0000313" key="3">
    <source>
        <dbReference type="Proteomes" id="UP000614490"/>
    </source>
</evidence>
<dbReference type="EMBL" id="JADZSC010000003">
    <property type="protein sequence ID" value="MBH0231536.1"/>
    <property type="molecule type" value="Genomic_DNA"/>
</dbReference>
<comment type="caution">
    <text evidence="2">The sequence shown here is derived from an EMBL/GenBank/DDBJ whole genome shotgun (WGS) entry which is preliminary data.</text>
</comment>
<dbReference type="Gene3D" id="3.40.50.2000">
    <property type="entry name" value="Glycogen Phosphorylase B"/>
    <property type="match status" value="1"/>
</dbReference>
<proteinExistence type="predicted"/>
<dbReference type="AlphaFoldDB" id="A0A931HYG2"/>
<dbReference type="PANTHER" id="PTHR12526">
    <property type="entry name" value="GLYCOSYLTRANSFERASE"/>
    <property type="match status" value="1"/>
</dbReference>
<reference evidence="2 3" key="1">
    <citation type="journal article" date="2005" name="Int. J. Syst. Evol. Microbiol.">
        <title>Halobacillus yeomjeoni sp. nov., isolated from a marine solar saltern in Korea.</title>
        <authorList>
            <person name="Yoon J.H."/>
            <person name="Kang S.J."/>
            <person name="Lee C.H."/>
            <person name="Oh H.W."/>
            <person name="Oh T.K."/>
        </authorList>
    </citation>
    <scope>NUCLEOTIDE SEQUENCE [LARGE SCALE GENOMIC DNA]</scope>
    <source>
        <strain evidence="2 3">KCTC 3957</strain>
    </source>
</reference>
<organism evidence="2 3">
    <name type="scientific">Halobacillus yeomjeoni</name>
    <dbReference type="NCBI Taxonomy" id="311194"/>
    <lineage>
        <taxon>Bacteria</taxon>
        <taxon>Bacillati</taxon>
        <taxon>Bacillota</taxon>
        <taxon>Bacilli</taxon>
        <taxon>Bacillales</taxon>
        <taxon>Bacillaceae</taxon>
        <taxon>Halobacillus</taxon>
    </lineage>
</organism>
<dbReference type="RefSeq" id="WP_197318153.1">
    <property type="nucleotide sequence ID" value="NZ_JADZSC010000003.1"/>
</dbReference>
<sequence>MRILITTILVRSGQTTHVWDLVNTLHSQGHEVAVAILVKNKKNIVYGGNLSKSDVNALFKPIEGVSYHYYNKIQELKNIIKKHKVEILHAHSSLTFALSLKAAKTFKIPLILTLHGVNNWGKKFPNTLSYASKIIAIGPPQAKSLPPSASEKLHLIYNGINLNKYVPNYNTFKLSPKSSTCPLKIIWFGRLDQTSSSGVEVLNQAISELRKKGKNIEARLIGTPGKAKVDQFNAYGWINNPIPHLQWAEIAFCHGRALMEAMACGNIGIKLAHGYGGLVQNDWFSGKTPKPLGALREYNLPKPNHKEIAALLSELYDDNKKLLNLRKEACDISKNYFGVEFMVNKTVALYEEALKGNK</sequence>